<sequence>MTFLSNYHNLVEKIDHFCRDIENRYPESLVCQKGCSSCCRHISLFPVEALALNMALTALSWTTRKKIQHRAETAGPDDECPLLEDGACLMYSHRPVICRTHGLPILIKTPQGFRMDHCPLNFTTGEKPERAFTLDLEQLNTLLSTVNDLLITEVLDPGTLPERILLSQALTMEWQSA</sequence>
<keyword evidence="2" id="KW-1185">Reference proteome</keyword>
<accession>C0QDQ5</accession>
<dbReference type="Pfam" id="PF03692">
    <property type="entry name" value="CxxCxxCC"/>
    <property type="match status" value="1"/>
</dbReference>
<dbReference type="STRING" id="177437.HRM2_42700"/>
<dbReference type="RefSeq" id="WP_015906058.1">
    <property type="nucleotide sequence ID" value="NC_012108.1"/>
</dbReference>
<protein>
    <recommendedName>
        <fullName evidence="3">YkgJ family cysteine cluster protein</fullName>
    </recommendedName>
</protein>
<proteinExistence type="predicted"/>
<organism evidence="1 2">
    <name type="scientific">Desulforapulum autotrophicum (strain ATCC 43914 / DSM 3382 / VKM B-1955 / HRM2)</name>
    <name type="common">Desulfobacterium autotrophicum</name>
    <dbReference type="NCBI Taxonomy" id="177437"/>
    <lineage>
        <taxon>Bacteria</taxon>
        <taxon>Pseudomonadati</taxon>
        <taxon>Thermodesulfobacteriota</taxon>
        <taxon>Desulfobacteria</taxon>
        <taxon>Desulfobacterales</taxon>
        <taxon>Desulfobacteraceae</taxon>
        <taxon>Desulforapulum</taxon>
    </lineage>
</organism>
<dbReference type="OrthoDB" id="9810361at2"/>
<evidence type="ECO:0000313" key="2">
    <source>
        <dbReference type="Proteomes" id="UP000000442"/>
    </source>
</evidence>
<dbReference type="InterPro" id="IPR005358">
    <property type="entry name" value="Puta_zinc/iron-chelating_dom"/>
</dbReference>
<reference evidence="1 2" key="1">
    <citation type="journal article" date="2009" name="Environ. Microbiol.">
        <title>Genome sequence of Desulfobacterium autotrophicum HRM2, a marine sulfate reducer oxidizing organic carbon completely to carbon dioxide.</title>
        <authorList>
            <person name="Strittmatter A.W."/>
            <person name="Liesegang H."/>
            <person name="Rabus R."/>
            <person name="Decker I."/>
            <person name="Amann J."/>
            <person name="Andres S."/>
            <person name="Henne A."/>
            <person name="Fricke W.F."/>
            <person name="Martinez-Arias R."/>
            <person name="Bartels D."/>
            <person name="Goesmann A."/>
            <person name="Krause L."/>
            <person name="Puehler A."/>
            <person name="Klenk H.P."/>
            <person name="Richter M."/>
            <person name="Schuler M."/>
            <person name="Gloeckner F.O."/>
            <person name="Meyerdierks A."/>
            <person name="Gottschalk G."/>
            <person name="Amann R."/>
        </authorList>
    </citation>
    <scope>NUCLEOTIDE SEQUENCE [LARGE SCALE GENOMIC DNA]</scope>
    <source>
        <strain evidence="2">ATCC 43914 / DSM 3382 / HRM2</strain>
    </source>
</reference>
<gene>
    <name evidence="1" type="ordered locus">HRM2_42700</name>
</gene>
<dbReference type="AlphaFoldDB" id="C0QDQ5"/>
<dbReference type="EMBL" id="CP001087">
    <property type="protein sequence ID" value="ACN17326.1"/>
    <property type="molecule type" value="Genomic_DNA"/>
</dbReference>
<dbReference type="Proteomes" id="UP000000442">
    <property type="component" value="Chromosome"/>
</dbReference>
<evidence type="ECO:0000313" key="1">
    <source>
        <dbReference type="EMBL" id="ACN17326.1"/>
    </source>
</evidence>
<name>C0QDQ5_DESAH</name>
<evidence type="ECO:0008006" key="3">
    <source>
        <dbReference type="Google" id="ProtNLM"/>
    </source>
</evidence>
<dbReference type="eggNOG" id="COG0727">
    <property type="taxonomic scope" value="Bacteria"/>
</dbReference>
<dbReference type="HOGENOM" id="CLU_082366_1_0_7"/>
<dbReference type="KEGG" id="dat:HRM2_42700"/>